<dbReference type="EMBL" id="JACEIP010000054">
    <property type="protein sequence ID" value="MBA4544644.1"/>
    <property type="molecule type" value="Genomic_DNA"/>
</dbReference>
<proteinExistence type="predicted"/>
<evidence type="ECO:0000313" key="5">
    <source>
        <dbReference type="EMBL" id="MBA4544644.1"/>
    </source>
</evidence>
<dbReference type="RefSeq" id="WP_033101663.1">
    <property type="nucleotide sequence ID" value="NZ_JACEIP010000054.1"/>
</dbReference>
<dbReference type="InterPro" id="IPR015422">
    <property type="entry name" value="PyrdxlP-dep_Trfase_small"/>
</dbReference>
<dbReference type="PANTHER" id="PTHR42832">
    <property type="entry name" value="AMINO ACID AMINOTRANSFERASE"/>
    <property type="match status" value="1"/>
</dbReference>
<dbReference type="Gene3D" id="3.40.640.10">
    <property type="entry name" value="Type I PLP-dependent aspartate aminotransferase-like (Major domain)"/>
    <property type="match status" value="1"/>
</dbReference>
<dbReference type="Pfam" id="PF00155">
    <property type="entry name" value="Aminotran_1_2"/>
    <property type="match status" value="1"/>
</dbReference>
<protein>
    <submittedName>
        <fullName evidence="5">Aminotransferase class I/II-fold pyridoxal phosphate-dependent enzyme</fullName>
    </submittedName>
</protein>
<feature type="domain" description="Aminotransferase class I/classII large" evidence="4">
    <location>
        <begin position="30"/>
        <end position="376"/>
    </location>
</feature>
<dbReference type="GO" id="GO:0030170">
    <property type="term" value="F:pyridoxal phosphate binding"/>
    <property type="evidence" value="ECO:0007669"/>
    <property type="project" value="InterPro"/>
</dbReference>
<gene>
    <name evidence="5" type="ORF">H1164_17595</name>
</gene>
<evidence type="ECO:0000313" key="6">
    <source>
        <dbReference type="Proteomes" id="UP000530514"/>
    </source>
</evidence>
<accession>A0A7W1XDM6</accession>
<evidence type="ECO:0000259" key="4">
    <source>
        <dbReference type="Pfam" id="PF00155"/>
    </source>
</evidence>
<reference evidence="5 6" key="1">
    <citation type="submission" date="2020-07" db="EMBL/GenBank/DDBJ databases">
        <authorList>
            <person name="Feng H."/>
        </authorList>
    </citation>
    <scope>NUCLEOTIDE SEQUENCE [LARGE SCALE GENOMIC DNA]</scope>
    <source>
        <strain evidence="6">s-11</strain>
    </source>
</reference>
<dbReference type="InterPro" id="IPR015421">
    <property type="entry name" value="PyrdxlP-dep_Trfase_major"/>
</dbReference>
<keyword evidence="2 5" id="KW-0032">Aminotransferase</keyword>
<dbReference type="CDD" id="cd00609">
    <property type="entry name" value="AAT_like"/>
    <property type="match status" value="1"/>
</dbReference>
<dbReference type="InterPro" id="IPR050881">
    <property type="entry name" value="LL-DAP_aminotransferase"/>
</dbReference>
<dbReference type="Proteomes" id="UP000530514">
    <property type="component" value="Unassembled WGS sequence"/>
</dbReference>
<dbReference type="Gene3D" id="3.90.1150.10">
    <property type="entry name" value="Aspartate Aminotransferase, domain 1"/>
    <property type="match status" value="1"/>
</dbReference>
<organism evidence="5 6">
    <name type="scientific">Thermoactinomyces daqus</name>
    <dbReference type="NCBI Taxonomy" id="1329516"/>
    <lineage>
        <taxon>Bacteria</taxon>
        <taxon>Bacillati</taxon>
        <taxon>Bacillota</taxon>
        <taxon>Bacilli</taxon>
        <taxon>Bacillales</taxon>
        <taxon>Thermoactinomycetaceae</taxon>
        <taxon>Thermoactinomyces</taxon>
    </lineage>
</organism>
<dbReference type="InterPro" id="IPR015424">
    <property type="entry name" value="PyrdxlP-dep_Trfase"/>
</dbReference>
<evidence type="ECO:0000256" key="2">
    <source>
        <dbReference type="ARBA" id="ARBA00022576"/>
    </source>
</evidence>
<dbReference type="OrthoDB" id="9802328at2"/>
<dbReference type="InterPro" id="IPR004839">
    <property type="entry name" value="Aminotransferase_I/II_large"/>
</dbReference>
<dbReference type="GO" id="GO:0008483">
    <property type="term" value="F:transaminase activity"/>
    <property type="evidence" value="ECO:0007669"/>
    <property type="project" value="UniProtKB-KW"/>
</dbReference>
<dbReference type="PANTHER" id="PTHR42832:SF3">
    <property type="entry name" value="L-GLUTAMINE--4-(METHYLSULFANYL)-2-OXOBUTANOATE AMINOTRANSFERASE"/>
    <property type="match status" value="1"/>
</dbReference>
<keyword evidence="6" id="KW-1185">Reference proteome</keyword>
<dbReference type="AlphaFoldDB" id="A0A7W1XDM6"/>
<comment type="cofactor">
    <cofactor evidence="1">
        <name>pyridoxal 5'-phosphate</name>
        <dbReference type="ChEBI" id="CHEBI:597326"/>
    </cofactor>
</comment>
<dbReference type="SUPFAM" id="SSF53383">
    <property type="entry name" value="PLP-dependent transferases"/>
    <property type="match status" value="1"/>
</dbReference>
<sequence>MKSDRLQGLSLGIFTELANRKQKVKQQGRKVIDLSVGNPDLPPHPRIMSTLSTWAQDGSKYGYTLHAIPAFNPAVAQFYSDRYNVDLQPNQEILQVPGTQDGLFQLALSIINPGDYALVTDPGYPIYETSVKLAGGRVYYIPLTEENGFFPRLDQIPESILKKAKLLFINFPGNPIPQLAPPSFFEEVVFYAKKFDFKVIHDFTYSELVFDQERATSFLNIPGAKEVGVKFNSLSKTFHMAGCRIGYVVGNMEIIQALSLLMSHTHYGIFYPIQKAAEEALKSGDSFYRSHIRIYQSRRDLVIKELKKSGWDVMNPPATMYIWAKIPLSVSSTEFCYRLMEDTGVVLKPGSAFGKNGEGYVRINLVQPEVQLKKAMNLIHHFLLKQGWV</sequence>
<comment type="caution">
    <text evidence="5">The sequence shown here is derived from an EMBL/GenBank/DDBJ whole genome shotgun (WGS) entry which is preliminary data.</text>
</comment>
<name>A0A7W1XDM6_9BACL</name>
<evidence type="ECO:0000256" key="1">
    <source>
        <dbReference type="ARBA" id="ARBA00001933"/>
    </source>
</evidence>
<evidence type="ECO:0000256" key="3">
    <source>
        <dbReference type="ARBA" id="ARBA00022679"/>
    </source>
</evidence>
<keyword evidence="3 5" id="KW-0808">Transferase</keyword>